<dbReference type="KEGG" id="chm:B842_04545"/>
<organism evidence="2 3">
    <name type="scientific">Corynebacterium humireducens NBRC 106098 = DSM 45392</name>
    <dbReference type="NCBI Taxonomy" id="1223515"/>
    <lineage>
        <taxon>Bacteria</taxon>
        <taxon>Bacillati</taxon>
        <taxon>Actinomycetota</taxon>
        <taxon>Actinomycetes</taxon>
        <taxon>Mycobacteriales</taxon>
        <taxon>Corynebacteriaceae</taxon>
        <taxon>Corynebacterium</taxon>
    </lineage>
</organism>
<dbReference type="Pfam" id="PF16951">
    <property type="entry name" value="MaAIMP_sms"/>
    <property type="match status" value="1"/>
</dbReference>
<name>A0A0B5D6F2_9CORY</name>
<dbReference type="Proteomes" id="UP000031524">
    <property type="component" value="Chromosome"/>
</dbReference>
<dbReference type="NCBIfam" id="NF033493">
    <property type="entry name" value="MetS_like_NSS"/>
    <property type="match status" value="1"/>
</dbReference>
<proteinExistence type="predicted"/>
<keyword evidence="1" id="KW-0812">Transmembrane</keyword>
<feature type="transmembrane region" description="Helical" evidence="1">
    <location>
        <begin position="6"/>
        <end position="25"/>
    </location>
</feature>
<accession>A0A0B5D6F2</accession>
<dbReference type="STRING" id="1223515.B842_04545"/>
<protein>
    <recommendedName>
        <fullName evidence="4">Methionine/alanine importer small subunit</fullName>
    </recommendedName>
</protein>
<dbReference type="RefSeq" id="WP_040085446.1">
    <property type="nucleotide sequence ID" value="NZ_BCSU01000018.1"/>
</dbReference>
<reference evidence="2 3" key="1">
    <citation type="submission" date="2013-04" db="EMBL/GenBank/DDBJ databases">
        <title>Complete genome sequence of Corynebacterium humireducens DSM 45392(T), isolated from a wastewater-fed microbial fuel cell.</title>
        <authorList>
            <person name="Ruckert C."/>
            <person name="Albersmeier A."/>
            <person name="Kalinowski J."/>
        </authorList>
    </citation>
    <scope>NUCLEOTIDE SEQUENCE [LARGE SCALE GENOMIC DNA]</scope>
    <source>
        <strain evidence="3">MFC-5</strain>
    </source>
</reference>
<dbReference type="InterPro" id="IPR031596">
    <property type="entry name" value="MaAIMP_sms"/>
</dbReference>
<keyword evidence="3" id="KW-1185">Reference proteome</keyword>
<dbReference type="OrthoDB" id="6712920at2"/>
<evidence type="ECO:0000256" key="1">
    <source>
        <dbReference type="SAM" id="Phobius"/>
    </source>
</evidence>
<dbReference type="HOGENOM" id="CLU_210189_0_0_11"/>
<sequence>MSGLAIMMMVLFMVVIWGGFIASALHLRANPDDTSGALGVADHARDEHLAAQELH</sequence>
<evidence type="ECO:0000313" key="2">
    <source>
        <dbReference type="EMBL" id="AJE32762.1"/>
    </source>
</evidence>
<evidence type="ECO:0000313" key="3">
    <source>
        <dbReference type="Proteomes" id="UP000031524"/>
    </source>
</evidence>
<keyword evidence="1" id="KW-0472">Membrane</keyword>
<gene>
    <name evidence="2" type="ORF">B842_04545</name>
</gene>
<keyword evidence="1" id="KW-1133">Transmembrane helix</keyword>
<dbReference type="NCBIfam" id="NF033494">
    <property type="entry name" value="NSS_import_MetS"/>
    <property type="match status" value="1"/>
</dbReference>
<dbReference type="AlphaFoldDB" id="A0A0B5D6F2"/>
<dbReference type="EMBL" id="CP005286">
    <property type="protein sequence ID" value="AJE32762.1"/>
    <property type="molecule type" value="Genomic_DNA"/>
</dbReference>
<evidence type="ECO:0008006" key="4">
    <source>
        <dbReference type="Google" id="ProtNLM"/>
    </source>
</evidence>